<dbReference type="PANTHER" id="PTHR10663:SF388">
    <property type="entry name" value="GOLGI-SPECIFIC BREFELDIN A-RESISTANCE GUANINE NUCLEOTIDE EXCHANGE FACTOR 1"/>
    <property type="match status" value="1"/>
</dbReference>
<comment type="caution">
    <text evidence="2">The sequence shown here is derived from an EMBL/GenBank/DDBJ whole genome shotgun (WGS) entry which is preliminary data.</text>
</comment>
<dbReference type="VEuPathDB" id="FungiDB:GVI51_I02849"/>
<dbReference type="InterPro" id="IPR032691">
    <property type="entry name" value="Mon2/Sec7/BIG1-like_HUS"/>
</dbReference>
<dbReference type="SMART" id="SM00222">
    <property type="entry name" value="Sec7"/>
    <property type="match status" value="1"/>
</dbReference>
<dbReference type="GO" id="GO:0006890">
    <property type="term" value="P:retrograde vesicle-mediated transport, Golgi to endoplasmic reticulum"/>
    <property type="evidence" value="ECO:0007669"/>
    <property type="project" value="EnsemblFungi"/>
</dbReference>
<feature type="region of interest" description="Disordered" evidence="1">
    <location>
        <begin position="277"/>
        <end position="335"/>
    </location>
</feature>
<evidence type="ECO:0000313" key="2">
    <source>
        <dbReference type="EMBL" id="KTB05692.1"/>
    </source>
</evidence>
<dbReference type="EMBL" id="LLZZ01000112">
    <property type="protein sequence ID" value="KTB05692.1"/>
    <property type="molecule type" value="Genomic_DNA"/>
</dbReference>
<dbReference type="Pfam" id="PF01369">
    <property type="entry name" value="Sec7"/>
    <property type="match status" value="1"/>
</dbReference>
<dbReference type="VEuPathDB" id="FungiDB:CAGL0I03102g"/>
<proteinExistence type="predicted"/>
<dbReference type="GO" id="GO:0030036">
    <property type="term" value="P:actin cytoskeleton organization"/>
    <property type="evidence" value="ECO:0007669"/>
    <property type="project" value="EnsemblFungi"/>
</dbReference>
<evidence type="ECO:0000313" key="3">
    <source>
        <dbReference type="Proteomes" id="UP000054886"/>
    </source>
</evidence>
<dbReference type="GO" id="GO:0006888">
    <property type="term" value="P:endoplasmic reticulum to Golgi vesicle-mediated transport"/>
    <property type="evidence" value="ECO:0007669"/>
    <property type="project" value="EnsemblFungi"/>
</dbReference>
<sequence>MGGYEAAGMDAVTIVIKECISLSTAMRKFSKLTSQSGVVALLAGNSEIFNDDKNIHKFSKHKQANKPNDPYLSGFIQLRLMLNKLNSLDEVDSLTVLQPFLILLTASSVSGYITSLALDSLQKFFTMNIINENSKNYKVAYRELIEALTHCRFESSSQISDDAVLFKVLLLTCNVINSPYGDVITDSLMYDVLQTILTLACNNRRSDVLRKAAEENIISITYKLFSKIKNFKKSDISGIYVNDEAYANNALNGDSFGITSPSADDLSVLSTVDSPAPANIDSKLEGTKDNETNDNDSSIFTKTEEISIQNADNLGTQDEEKENPNESFNSIESKTNVEVQNENNRIINESEEEPYGLPVARQYLSLLLSLILPDQKIKHTTTTRIFSLKLINVATEVTGDKLPLHPRLFNLVSDPIFKSVLFIIQSTDKLSLLQAALQLFTTFVVILGQRLQPQIELTLKRIFAILSDDDGKSQKKTGNNTEKTKFKSPAVKELLVEQIAILWSRSPLYFTSTFIDFDCNLDRTDLSIKFLKVLAKLSLPESAISTTPSVPPICLEGLISFVDDLYDQLRSLDRNKYLEVSNDIPDLLKQRELKTEFIRCAEAFNKKPKNGVPMLIEKNFIRSDKDRDIAEFLFENNSRLNKKTLGLYLCDPKKTGLLQEFIDFFDFKGLRVDEAIRVLLTKFRLPGESQQIERIVEAFSKKYVADQNYNPEKLTVDEEEEDMESIQPDSDSVFVLSYSIIMLNTDLHNPQVKEHMSFEDYSGNLKGCNNSKDFPFWYLDRIYCSIRDKEIVMPEEHHGNERWFEDAWNNLISSTTVVTEVDHNSTSTTDNLTLLELEKFNKAICVELGELLVNTFFKIFIIATDDHISTKMLGSIEKFAYISYFFEMKDLYNDIMHKIAVRTSLLKNPSDEMATSEQANEDLIPLVEIKIDDEEQQSIVVSNASVRIGRSFKAQLACMTLFRLFQMNEDPTLLQDRIWSDIADILTALYQNLLISPDIFPDLQNRLVLSNLPRRNPDLTISRTTENRGFLSTFASYLKGDEEPTEEDIEAAVKAQECVKNCGIPSSLFGNEKNITPILMRKLLGSVDLEKNSENSSYFESQILFMSELVVGLFLFSKDDKETGEYIVKTLFEFSELADLSKRCVRRLMTYKVLLLSILEVDPKYLDKIVSEDFLKNEVAFGEKYLHSKHGKVLIKSLLTVSEIEHYRRHITNLENFWTFLRKLSVNKDYVSDIYLYADQLLKSSKHVITEKNFMWVLGLLDEISSFGSVGSKWEKEYSTLVATGHKVEKENPFQELVEVSLRSINLTAHLMDQSNFPDFYTNEVIIAIVQALAHQCTNPCEQLRSYAVSSLQDSLIERIQIPSDQVQSLEQILEQGILPILLPEGQNANSQHMKEVFPMITKVYFHYLKKGSTTNDTFLKVLNMFNSCVEDPEIENQLQQFIIMKKEIEAEST</sequence>
<dbReference type="Gene3D" id="1.10.1000.11">
    <property type="entry name" value="Arf Nucleotide-binding Site Opener,domain 2"/>
    <property type="match status" value="1"/>
</dbReference>
<dbReference type="VEuPathDB" id="FungiDB:GWK60_L02849"/>
<dbReference type="Proteomes" id="UP000054886">
    <property type="component" value="Unassembled WGS sequence"/>
</dbReference>
<accession>A0A0W0D0F9</accession>
<feature type="compositionally biased region" description="Polar residues" evidence="1">
    <location>
        <begin position="325"/>
        <end position="335"/>
    </location>
</feature>
<evidence type="ECO:0000256" key="1">
    <source>
        <dbReference type="SAM" id="MobiDB-lite"/>
    </source>
</evidence>
<dbReference type="GO" id="GO:0005085">
    <property type="term" value="F:guanyl-nucleotide exchange factor activity"/>
    <property type="evidence" value="ECO:0007669"/>
    <property type="project" value="EnsemblFungi"/>
</dbReference>
<dbReference type="GO" id="GO:0032012">
    <property type="term" value="P:regulation of ARF protein signal transduction"/>
    <property type="evidence" value="ECO:0007669"/>
    <property type="project" value="InterPro"/>
</dbReference>
<dbReference type="InterPro" id="IPR023394">
    <property type="entry name" value="Sec7_C_sf"/>
</dbReference>
<dbReference type="PROSITE" id="PS50190">
    <property type="entry name" value="SEC7"/>
    <property type="match status" value="1"/>
</dbReference>
<reference evidence="2 3" key="1">
    <citation type="submission" date="2015-10" db="EMBL/GenBank/DDBJ databases">
        <title>Draft genomes sequences of Candida glabrata isolates 1A, 1B, 2A, 2B, 3A and 3B.</title>
        <authorList>
            <person name="Haavelsrud O.E."/>
            <person name="Gaustad P."/>
        </authorList>
    </citation>
    <scope>NUCLEOTIDE SEQUENCE [LARGE SCALE GENOMIC DNA]</scope>
    <source>
        <strain evidence="2">910700640</strain>
    </source>
</reference>
<feature type="compositionally biased region" description="Basic and acidic residues" evidence="1">
    <location>
        <begin position="282"/>
        <end position="291"/>
    </location>
</feature>
<feature type="compositionally biased region" description="Polar residues" evidence="1">
    <location>
        <begin position="295"/>
        <end position="316"/>
    </location>
</feature>
<name>A0A0W0D0F9_CANGB</name>
<protein>
    <submittedName>
        <fullName evidence="2">ARF guanine-nucleotide exchange factor 2</fullName>
    </submittedName>
</protein>
<gene>
    <name evidence="2" type="ORF">AO440_002469</name>
</gene>
<dbReference type="Pfam" id="PF12783">
    <property type="entry name" value="Sec7-like_HUS"/>
    <property type="match status" value="1"/>
</dbReference>
<dbReference type="VEuPathDB" id="FungiDB:B1J91_I03102g"/>
<dbReference type="PANTHER" id="PTHR10663">
    <property type="entry name" value="GUANYL-NUCLEOTIDE EXCHANGE FACTOR"/>
    <property type="match status" value="1"/>
</dbReference>
<dbReference type="SUPFAM" id="SSF48425">
    <property type="entry name" value="Sec7 domain"/>
    <property type="match status" value="1"/>
</dbReference>
<dbReference type="CDD" id="cd00171">
    <property type="entry name" value="Sec7"/>
    <property type="match status" value="1"/>
</dbReference>
<organism evidence="2 3">
    <name type="scientific">Candida glabrata</name>
    <name type="common">Yeast</name>
    <name type="synonym">Torulopsis glabrata</name>
    <dbReference type="NCBI Taxonomy" id="5478"/>
    <lineage>
        <taxon>Eukaryota</taxon>
        <taxon>Fungi</taxon>
        <taxon>Dikarya</taxon>
        <taxon>Ascomycota</taxon>
        <taxon>Saccharomycotina</taxon>
        <taxon>Saccharomycetes</taxon>
        <taxon>Saccharomycetales</taxon>
        <taxon>Saccharomycetaceae</taxon>
        <taxon>Nakaseomyces</taxon>
    </lineage>
</organism>
<dbReference type="GO" id="GO:0033363">
    <property type="term" value="P:secretory granule organization"/>
    <property type="evidence" value="ECO:0007669"/>
    <property type="project" value="EnsemblFungi"/>
</dbReference>
<dbReference type="InterPro" id="IPR035999">
    <property type="entry name" value="Sec7_dom_sf"/>
</dbReference>
<dbReference type="InterPro" id="IPR000904">
    <property type="entry name" value="Sec7_dom"/>
</dbReference>
<dbReference type="Gene3D" id="1.10.220.20">
    <property type="match status" value="1"/>
</dbReference>
<dbReference type="GO" id="GO:0006891">
    <property type="term" value="P:intra-Golgi vesicle-mediated transport"/>
    <property type="evidence" value="ECO:0007669"/>
    <property type="project" value="EnsemblFungi"/>
</dbReference>
<dbReference type="FunFam" id="1.10.220.20:FF:000007">
    <property type="entry name" value="GDP/GTP exchange factor"/>
    <property type="match status" value="1"/>
</dbReference>
<dbReference type="GO" id="GO:0016236">
    <property type="term" value="P:macroautophagy"/>
    <property type="evidence" value="ECO:0007669"/>
    <property type="project" value="EnsemblFungi"/>
</dbReference>
<dbReference type="GO" id="GO:0000137">
    <property type="term" value="C:Golgi cis cisterna"/>
    <property type="evidence" value="ECO:0007669"/>
    <property type="project" value="EnsemblFungi"/>
</dbReference>